<evidence type="ECO:0000256" key="4">
    <source>
        <dbReference type="ARBA" id="ARBA00022679"/>
    </source>
</evidence>
<evidence type="ECO:0000313" key="10">
    <source>
        <dbReference type="EMBL" id="AEB14014.1"/>
    </source>
</evidence>
<evidence type="ECO:0000256" key="1">
    <source>
        <dbReference type="ARBA" id="ARBA00006594"/>
    </source>
</evidence>
<comment type="catalytic activity">
    <reaction evidence="7">
        <text>a 2'-deoxyadenosine in DNA + S-adenosyl-L-methionine = an N(6)-methyl-2'-deoxyadenosine in DNA + S-adenosyl-L-homocysteine + H(+)</text>
        <dbReference type="Rhea" id="RHEA:15197"/>
        <dbReference type="Rhea" id="RHEA-COMP:12418"/>
        <dbReference type="Rhea" id="RHEA-COMP:12419"/>
        <dbReference type="ChEBI" id="CHEBI:15378"/>
        <dbReference type="ChEBI" id="CHEBI:57856"/>
        <dbReference type="ChEBI" id="CHEBI:59789"/>
        <dbReference type="ChEBI" id="CHEBI:90615"/>
        <dbReference type="ChEBI" id="CHEBI:90616"/>
        <dbReference type="EC" id="2.1.1.72"/>
    </reaction>
</comment>
<dbReference type="HOGENOM" id="CLU_018284_5_0_12"/>
<dbReference type="AlphaFoldDB" id="F2NXD5"/>
<dbReference type="EMBL" id="CP002631">
    <property type="protein sequence ID" value="AEB14014.1"/>
    <property type="molecule type" value="Genomic_DNA"/>
</dbReference>
<dbReference type="InterPro" id="IPR051537">
    <property type="entry name" value="DNA_Adenine_Mtase"/>
</dbReference>
<dbReference type="GO" id="GO:0003677">
    <property type="term" value="F:DNA binding"/>
    <property type="evidence" value="ECO:0007669"/>
    <property type="project" value="InterPro"/>
</dbReference>
<protein>
    <recommendedName>
        <fullName evidence="2">site-specific DNA-methyltransferase (adenine-specific)</fullName>
        <ecNumber evidence="2">2.1.1.72</ecNumber>
    </recommendedName>
</protein>
<proteinExistence type="inferred from homology"/>
<dbReference type="Pfam" id="PF12161">
    <property type="entry name" value="HsdM_N"/>
    <property type="match status" value="1"/>
</dbReference>
<feature type="domain" description="N6 adenine-specific DNA methyltransferase N-terminal" evidence="9">
    <location>
        <begin position="6"/>
        <end position="150"/>
    </location>
</feature>
<dbReference type="InterPro" id="IPR022749">
    <property type="entry name" value="D12N6_MeTrfase_N"/>
</dbReference>
<evidence type="ECO:0000256" key="6">
    <source>
        <dbReference type="ARBA" id="ARBA00022747"/>
    </source>
</evidence>
<evidence type="ECO:0000259" key="9">
    <source>
        <dbReference type="Pfam" id="PF12161"/>
    </source>
</evidence>
<dbReference type="GO" id="GO:0032259">
    <property type="term" value="P:methylation"/>
    <property type="evidence" value="ECO:0007669"/>
    <property type="project" value="UniProtKB-KW"/>
</dbReference>
<keyword evidence="5" id="KW-0949">S-adenosyl-L-methionine</keyword>
<organism evidence="10 11">
    <name type="scientific">Treponema succinifaciens (strain ATCC 33096 / DSM 2489 / 6091)</name>
    <dbReference type="NCBI Taxonomy" id="869209"/>
    <lineage>
        <taxon>Bacteria</taxon>
        <taxon>Pseudomonadati</taxon>
        <taxon>Spirochaetota</taxon>
        <taxon>Spirochaetia</taxon>
        <taxon>Spirochaetales</taxon>
        <taxon>Treponemataceae</taxon>
        <taxon>Treponema</taxon>
    </lineage>
</organism>
<dbReference type="Gene3D" id="1.20.1260.30">
    <property type="match status" value="1"/>
</dbReference>
<feature type="domain" description="DNA methylase adenine-specific" evidence="8">
    <location>
        <begin position="160"/>
        <end position="478"/>
    </location>
</feature>
<dbReference type="GO" id="GO:0009007">
    <property type="term" value="F:site-specific DNA-methyltransferase (adenine-specific) activity"/>
    <property type="evidence" value="ECO:0007669"/>
    <property type="project" value="UniProtKB-EC"/>
</dbReference>
<evidence type="ECO:0000313" key="11">
    <source>
        <dbReference type="Proteomes" id="UP000006852"/>
    </source>
</evidence>
<dbReference type="GO" id="GO:0009307">
    <property type="term" value="P:DNA restriction-modification system"/>
    <property type="evidence" value="ECO:0007669"/>
    <property type="project" value="UniProtKB-KW"/>
</dbReference>
<dbReference type="GeneID" id="302998261"/>
<dbReference type="Gene3D" id="3.40.50.150">
    <property type="entry name" value="Vaccinia Virus protein VP39"/>
    <property type="match status" value="1"/>
</dbReference>
<keyword evidence="11" id="KW-1185">Reference proteome</keyword>
<dbReference type="REBASE" id="34456">
    <property type="entry name" value="M.Tsu2489ORF1099P"/>
</dbReference>
<reference evidence="10 11" key="1">
    <citation type="journal article" date="2011" name="Stand. Genomic Sci.">
        <title>Complete genome sequence of Treponema succinifaciens type strain (6091).</title>
        <authorList>
            <person name="Han C."/>
            <person name="Gronow S."/>
            <person name="Teshima H."/>
            <person name="Lapidus A."/>
            <person name="Nolan M."/>
            <person name="Lucas S."/>
            <person name="Hammon N."/>
            <person name="Deshpande S."/>
            <person name="Cheng J.F."/>
            <person name="Zeytun A."/>
            <person name="Tapia R."/>
            <person name="Goodwin L."/>
            <person name="Pitluck S."/>
            <person name="Liolios K."/>
            <person name="Pagani I."/>
            <person name="Ivanova N."/>
            <person name="Mavromatis K."/>
            <person name="Mikhailova N."/>
            <person name="Huntemann M."/>
            <person name="Pati A."/>
            <person name="Chen A."/>
            <person name="Palaniappan K."/>
            <person name="Land M."/>
            <person name="Hauser L."/>
            <person name="Brambilla E.M."/>
            <person name="Rohde M."/>
            <person name="Goker M."/>
            <person name="Woyke T."/>
            <person name="Bristow J."/>
            <person name="Eisen J.A."/>
            <person name="Markowitz V."/>
            <person name="Hugenholtz P."/>
            <person name="Kyrpides N.C."/>
            <person name="Klenk H.P."/>
            <person name="Detter J.C."/>
        </authorList>
    </citation>
    <scope>NUCLEOTIDE SEQUENCE [LARGE SCALE GENOMIC DNA]</scope>
    <source>
        <strain evidence="11">ATCC 33096 / DSM 2489 / 6091</strain>
    </source>
</reference>
<name>F2NXD5_TRES6</name>
<evidence type="ECO:0000256" key="7">
    <source>
        <dbReference type="ARBA" id="ARBA00047942"/>
    </source>
</evidence>
<accession>F2NXD5</accession>
<reference evidence="11" key="2">
    <citation type="submission" date="2011-04" db="EMBL/GenBank/DDBJ databases">
        <title>The complete genome of chromosome of Treponema succinifaciens DSM 2489.</title>
        <authorList>
            <person name="Lucas S."/>
            <person name="Copeland A."/>
            <person name="Lapidus A."/>
            <person name="Bruce D."/>
            <person name="Goodwin L."/>
            <person name="Pitluck S."/>
            <person name="Peters L."/>
            <person name="Kyrpides N."/>
            <person name="Mavromatis K."/>
            <person name="Ivanova N."/>
            <person name="Ovchinnikova G."/>
            <person name="Teshima H."/>
            <person name="Detter J.C."/>
            <person name="Tapia R."/>
            <person name="Han C."/>
            <person name="Land M."/>
            <person name="Hauser L."/>
            <person name="Markowitz V."/>
            <person name="Cheng J.-F."/>
            <person name="Hugenholtz P."/>
            <person name="Woyke T."/>
            <person name="Wu D."/>
            <person name="Gronow S."/>
            <person name="Wellnitz S."/>
            <person name="Brambilla E."/>
            <person name="Klenk H.-P."/>
            <person name="Eisen J.A."/>
        </authorList>
    </citation>
    <scope>NUCLEOTIDE SEQUENCE [LARGE SCALE GENOMIC DNA]</scope>
    <source>
        <strain evidence="11">ATCC 33096 / DSM 2489 / 6091</strain>
    </source>
</reference>
<dbReference type="GO" id="GO:0008170">
    <property type="term" value="F:N-methyltransferase activity"/>
    <property type="evidence" value="ECO:0007669"/>
    <property type="project" value="InterPro"/>
</dbReference>
<evidence type="ECO:0000256" key="2">
    <source>
        <dbReference type="ARBA" id="ARBA00011900"/>
    </source>
</evidence>
<dbReference type="KEGG" id="tsu:Tresu_1099"/>
<dbReference type="STRING" id="869209.Tresu_1099"/>
<dbReference type="OrthoDB" id="9814572at2"/>
<dbReference type="PANTHER" id="PTHR42933:SF3">
    <property type="entry name" value="TYPE I RESTRICTION ENZYME MJAVIII METHYLASE SUBUNIT"/>
    <property type="match status" value="1"/>
</dbReference>
<dbReference type="InterPro" id="IPR003356">
    <property type="entry name" value="DNA_methylase_A-5"/>
</dbReference>
<keyword evidence="3 10" id="KW-0489">Methyltransferase</keyword>
<keyword evidence="6" id="KW-0680">Restriction system</keyword>
<dbReference type="SUPFAM" id="SSF53335">
    <property type="entry name" value="S-adenosyl-L-methionine-dependent methyltransferases"/>
    <property type="match status" value="1"/>
</dbReference>
<evidence type="ECO:0000256" key="3">
    <source>
        <dbReference type="ARBA" id="ARBA00022603"/>
    </source>
</evidence>
<dbReference type="EC" id="2.1.1.72" evidence="2"/>
<dbReference type="PANTHER" id="PTHR42933">
    <property type="entry name" value="SLR6095 PROTEIN"/>
    <property type="match status" value="1"/>
</dbReference>
<keyword evidence="4" id="KW-0808">Transferase</keyword>
<dbReference type="SMR" id="F2NXD5"/>
<dbReference type="RefSeq" id="WP_013701303.1">
    <property type="nucleotide sequence ID" value="NC_015385.1"/>
</dbReference>
<gene>
    <name evidence="10" type="ordered locus">Tresu_1099</name>
</gene>
<comment type="similarity">
    <text evidence="1">Belongs to the N(4)/N(6)-methyltransferase family.</text>
</comment>
<dbReference type="Proteomes" id="UP000006852">
    <property type="component" value="Chromosome"/>
</dbReference>
<dbReference type="PROSITE" id="PS00092">
    <property type="entry name" value="N6_MTASE"/>
    <property type="match status" value="1"/>
</dbReference>
<dbReference type="Pfam" id="PF02384">
    <property type="entry name" value="N6_Mtase"/>
    <property type="match status" value="1"/>
</dbReference>
<sequence length="508" mass="58164">MITGEIKNKLDNLWDAMWSNQMTNPWIDIQQITYLIFIKMLDDNQIKIERKINSLVAAGVEVNLEDYDLIFKDGFYIDEEDKINCSYADLRWSVFSTWGDNGKKFDNLKNNVFPFIKNLHGDKVTSFAKYMEKAEFAISNPYILGKMIEALSDPDLGFNKTDIMGDCYEYLLSKMATSGDNGQFRTPRHIIDMMVEIAKPGLTDTIIDPAMGTAGFLSESAKYIKEHFAKELTNKTNNQHFHNKMFTGFDTDTDMLRIGCMNMTLHGVENPVIKYNNSLGEDYEEKDSHTLILANPPFSGSLDPSTVAKSLNQISGGTKKTELLFLSLFLRLLKTGGRCVSIIPVGVLNNTNDKAYTKLRKELVENQKLEGVIFMPGGVFYPYSGVQTGILIFTKTNAGGTDKVWMYNMENDGYSLDQKRDAIEANDIPDIINRWNNRDKEAERTHYEKSFLVDKQEIVDNDYVFSFNKYQKKEVEKKEYRPVKEIFASINELEKQFAKVMKELQGEI</sequence>
<evidence type="ECO:0000256" key="5">
    <source>
        <dbReference type="ARBA" id="ARBA00022691"/>
    </source>
</evidence>
<dbReference type="InterPro" id="IPR002052">
    <property type="entry name" value="DNA_methylase_N6_adenine_CS"/>
</dbReference>
<dbReference type="PRINTS" id="PR00507">
    <property type="entry name" value="N12N6MTFRASE"/>
</dbReference>
<dbReference type="eggNOG" id="COG0286">
    <property type="taxonomic scope" value="Bacteria"/>
</dbReference>
<evidence type="ECO:0000259" key="8">
    <source>
        <dbReference type="Pfam" id="PF02384"/>
    </source>
</evidence>
<dbReference type="InterPro" id="IPR038333">
    <property type="entry name" value="T1MK-like_N_sf"/>
</dbReference>
<dbReference type="InterPro" id="IPR029063">
    <property type="entry name" value="SAM-dependent_MTases_sf"/>
</dbReference>